<dbReference type="RefSeq" id="WP_231734112.1">
    <property type="nucleotide sequence ID" value="NZ_CP036316.1"/>
</dbReference>
<evidence type="ECO:0000256" key="1">
    <source>
        <dbReference type="SAM" id="MobiDB-lite"/>
    </source>
</evidence>
<proteinExistence type="predicted"/>
<feature type="region of interest" description="Disordered" evidence="1">
    <location>
        <begin position="35"/>
        <end position="57"/>
    </location>
</feature>
<dbReference type="EMBL" id="CP036316">
    <property type="protein sequence ID" value="QDT67079.1"/>
    <property type="molecule type" value="Genomic_DNA"/>
</dbReference>
<evidence type="ECO:0000313" key="2">
    <source>
        <dbReference type="EMBL" id="QDT67079.1"/>
    </source>
</evidence>
<gene>
    <name evidence="2" type="ORF">V22_43520</name>
</gene>
<organism evidence="2 3">
    <name type="scientific">Calycomorphotria hydatis</name>
    <dbReference type="NCBI Taxonomy" id="2528027"/>
    <lineage>
        <taxon>Bacteria</taxon>
        <taxon>Pseudomonadati</taxon>
        <taxon>Planctomycetota</taxon>
        <taxon>Planctomycetia</taxon>
        <taxon>Planctomycetales</taxon>
        <taxon>Planctomycetaceae</taxon>
        <taxon>Calycomorphotria</taxon>
    </lineage>
</organism>
<dbReference type="Gene3D" id="3.30.2310.20">
    <property type="entry name" value="RelE-like"/>
    <property type="match status" value="1"/>
</dbReference>
<accession>A0A517TFC5</accession>
<dbReference type="AlphaFoldDB" id="A0A517TFC5"/>
<evidence type="ECO:0008006" key="4">
    <source>
        <dbReference type="Google" id="ProtNLM"/>
    </source>
</evidence>
<evidence type="ECO:0000313" key="3">
    <source>
        <dbReference type="Proteomes" id="UP000319976"/>
    </source>
</evidence>
<name>A0A517TFC5_9PLAN</name>
<dbReference type="InterPro" id="IPR035093">
    <property type="entry name" value="RelE/ParE_toxin_dom_sf"/>
</dbReference>
<dbReference type="KEGG" id="chya:V22_43520"/>
<dbReference type="SUPFAM" id="SSF143011">
    <property type="entry name" value="RelE-like"/>
    <property type="match status" value="1"/>
</dbReference>
<keyword evidence="3" id="KW-1185">Reference proteome</keyword>
<protein>
    <recommendedName>
        <fullName evidence="4">mRNA interferase HigB</fullName>
    </recommendedName>
</protein>
<reference evidence="2 3" key="1">
    <citation type="submission" date="2019-02" db="EMBL/GenBank/DDBJ databases">
        <title>Deep-cultivation of Planctomycetes and their phenomic and genomic characterization uncovers novel biology.</title>
        <authorList>
            <person name="Wiegand S."/>
            <person name="Jogler M."/>
            <person name="Boedeker C."/>
            <person name="Pinto D."/>
            <person name="Vollmers J."/>
            <person name="Rivas-Marin E."/>
            <person name="Kohn T."/>
            <person name="Peeters S.H."/>
            <person name="Heuer A."/>
            <person name="Rast P."/>
            <person name="Oberbeckmann S."/>
            <person name="Bunk B."/>
            <person name="Jeske O."/>
            <person name="Meyerdierks A."/>
            <person name="Storesund J.E."/>
            <person name="Kallscheuer N."/>
            <person name="Luecker S."/>
            <person name="Lage O.M."/>
            <person name="Pohl T."/>
            <person name="Merkel B.J."/>
            <person name="Hornburger P."/>
            <person name="Mueller R.-W."/>
            <person name="Bruemmer F."/>
            <person name="Labrenz M."/>
            <person name="Spormann A.M."/>
            <person name="Op den Camp H."/>
            <person name="Overmann J."/>
            <person name="Amann R."/>
            <person name="Jetten M.S.M."/>
            <person name="Mascher T."/>
            <person name="Medema M.H."/>
            <person name="Devos D.P."/>
            <person name="Kaster A.-K."/>
            <person name="Ovreas L."/>
            <person name="Rohde M."/>
            <person name="Galperin M.Y."/>
            <person name="Jogler C."/>
        </authorList>
    </citation>
    <scope>NUCLEOTIDE SEQUENCE [LARGE SCALE GENOMIC DNA]</scope>
    <source>
        <strain evidence="2 3">V22</strain>
    </source>
</reference>
<dbReference type="Proteomes" id="UP000319976">
    <property type="component" value="Chromosome"/>
</dbReference>
<sequence>MASNHRTWQFKQSFEALPKSVQSLAESQFKLFRENPSHPSLRHHQLDETKRGRHEKGSCSVSITMKYRAIYVYITDQDVNLWYWIGNHNDYNSFTGRK</sequence>